<gene>
    <name evidence="2" type="ORF">CLV43_103760</name>
</gene>
<sequence>MSDTEVLEQRLRLGNGFSPTDQGRVVYALANLAPHLAGWQPQQVDLALSVKERGQKDQKVTFEAFLAGWPPFVATSHEVELDHALTEVRKEMIRQIEDAKSRREPRKHDKPQRPAAPEELL</sequence>
<reference evidence="2 3" key="1">
    <citation type="submission" date="2018-03" db="EMBL/GenBank/DDBJ databases">
        <title>Genomic Encyclopedia of Archaeal and Bacterial Type Strains, Phase II (KMG-II): from individual species to whole genera.</title>
        <authorList>
            <person name="Goeker M."/>
        </authorList>
    </citation>
    <scope>NUCLEOTIDE SEQUENCE [LARGE SCALE GENOMIC DNA]</scope>
    <source>
        <strain evidence="2 3">DSM 44720</strain>
    </source>
</reference>
<dbReference type="OrthoDB" id="3634362at2"/>
<comment type="caution">
    <text evidence="2">The sequence shown here is derived from an EMBL/GenBank/DDBJ whole genome shotgun (WGS) entry which is preliminary data.</text>
</comment>
<organism evidence="2 3">
    <name type="scientific">Umezawaea tangerina</name>
    <dbReference type="NCBI Taxonomy" id="84725"/>
    <lineage>
        <taxon>Bacteria</taxon>
        <taxon>Bacillati</taxon>
        <taxon>Actinomycetota</taxon>
        <taxon>Actinomycetes</taxon>
        <taxon>Pseudonocardiales</taxon>
        <taxon>Pseudonocardiaceae</taxon>
        <taxon>Umezawaea</taxon>
    </lineage>
</organism>
<accession>A0A2T0TEB5</accession>
<proteinExistence type="predicted"/>
<dbReference type="EMBL" id="PVTF01000003">
    <property type="protein sequence ID" value="PRY44009.1"/>
    <property type="molecule type" value="Genomic_DNA"/>
</dbReference>
<feature type="region of interest" description="Disordered" evidence="1">
    <location>
        <begin position="97"/>
        <end position="121"/>
    </location>
</feature>
<evidence type="ECO:0000313" key="3">
    <source>
        <dbReference type="Proteomes" id="UP000239494"/>
    </source>
</evidence>
<dbReference type="RefSeq" id="WP_106187494.1">
    <property type="nucleotide sequence ID" value="NZ_PVTF01000003.1"/>
</dbReference>
<keyword evidence="3" id="KW-1185">Reference proteome</keyword>
<dbReference type="Proteomes" id="UP000239494">
    <property type="component" value="Unassembled WGS sequence"/>
</dbReference>
<protein>
    <submittedName>
        <fullName evidence="2">Uncharacterized protein</fullName>
    </submittedName>
</protein>
<evidence type="ECO:0000313" key="2">
    <source>
        <dbReference type="EMBL" id="PRY44009.1"/>
    </source>
</evidence>
<name>A0A2T0TEB5_9PSEU</name>
<evidence type="ECO:0000256" key="1">
    <source>
        <dbReference type="SAM" id="MobiDB-lite"/>
    </source>
</evidence>
<dbReference type="AlphaFoldDB" id="A0A2T0TEB5"/>